<gene>
    <name evidence="2" type="ORF">EVAR_39498_1</name>
</gene>
<feature type="region of interest" description="Disordered" evidence="1">
    <location>
        <begin position="1"/>
        <end position="41"/>
    </location>
</feature>
<comment type="caution">
    <text evidence="2">The sequence shown here is derived from an EMBL/GenBank/DDBJ whole genome shotgun (WGS) entry which is preliminary data.</text>
</comment>
<evidence type="ECO:0000313" key="2">
    <source>
        <dbReference type="EMBL" id="GBP44488.1"/>
    </source>
</evidence>
<proteinExistence type="predicted"/>
<dbReference type="EMBL" id="BGZK01000453">
    <property type="protein sequence ID" value="GBP44488.1"/>
    <property type="molecule type" value="Genomic_DNA"/>
</dbReference>
<protein>
    <submittedName>
        <fullName evidence="2">Uncharacterized protein</fullName>
    </submittedName>
</protein>
<accession>A0A4C1VZL7</accession>
<dbReference type="AlphaFoldDB" id="A0A4C1VZL7"/>
<evidence type="ECO:0000313" key="3">
    <source>
        <dbReference type="Proteomes" id="UP000299102"/>
    </source>
</evidence>
<evidence type="ECO:0000256" key="1">
    <source>
        <dbReference type="SAM" id="MobiDB-lite"/>
    </source>
</evidence>
<organism evidence="2 3">
    <name type="scientific">Eumeta variegata</name>
    <name type="common">Bagworm moth</name>
    <name type="synonym">Eumeta japonica</name>
    <dbReference type="NCBI Taxonomy" id="151549"/>
    <lineage>
        <taxon>Eukaryota</taxon>
        <taxon>Metazoa</taxon>
        <taxon>Ecdysozoa</taxon>
        <taxon>Arthropoda</taxon>
        <taxon>Hexapoda</taxon>
        <taxon>Insecta</taxon>
        <taxon>Pterygota</taxon>
        <taxon>Neoptera</taxon>
        <taxon>Endopterygota</taxon>
        <taxon>Lepidoptera</taxon>
        <taxon>Glossata</taxon>
        <taxon>Ditrysia</taxon>
        <taxon>Tineoidea</taxon>
        <taxon>Psychidae</taxon>
        <taxon>Oiketicinae</taxon>
        <taxon>Eumeta</taxon>
    </lineage>
</organism>
<name>A0A4C1VZL7_EUMVA</name>
<sequence>MDNGLWCGDTSSLGSAGRLAGPWGHIRVPPGRSGPRERTRAHPSLGVVTEISAGTPQSLEAAPGPRRAPAALYRERELMYPYGYYSRCNTKKRRIS</sequence>
<dbReference type="Proteomes" id="UP000299102">
    <property type="component" value="Unassembled WGS sequence"/>
</dbReference>
<reference evidence="2 3" key="1">
    <citation type="journal article" date="2019" name="Commun. Biol.">
        <title>The bagworm genome reveals a unique fibroin gene that provides high tensile strength.</title>
        <authorList>
            <person name="Kono N."/>
            <person name="Nakamura H."/>
            <person name="Ohtoshi R."/>
            <person name="Tomita M."/>
            <person name="Numata K."/>
            <person name="Arakawa K."/>
        </authorList>
    </citation>
    <scope>NUCLEOTIDE SEQUENCE [LARGE SCALE GENOMIC DNA]</scope>
</reference>
<keyword evidence="3" id="KW-1185">Reference proteome</keyword>